<feature type="domain" description="Cupin type-2" evidence="1">
    <location>
        <begin position="30"/>
        <end position="96"/>
    </location>
</feature>
<reference evidence="2" key="1">
    <citation type="submission" date="2022-10" db="EMBL/GenBank/DDBJ databases">
        <title>Chitinophaga sp. nov., isolated from soil.</title>
        <authorList>
            <person name="Jeon C.O."/>
        </authorList>
    </citation>
    <scope>NUCLEOTIDE SEQUENCE</scope>
    <source>
        <strain evidence="2">R8</strain>
    </source>
</reference>
<name>A0ABY6J9J6_9BACT</name>
<dbReference type="InterPro" id="IPR011051">
    <property type="entry name" value="RmlC_Cupin_sf"/>
</dbReference>
<dbReference type="SUPFAM" id="SSF51182">
    <property type="entry name" value="RmlC-like cupins"/>
    <property type="match status" value="1"/>
</dbReference>
<evidence type="ECO:0000313" key="3">
    <source>
        <dbReference type="Proteomes" id="UP001162741"/>
    </source>
</evidence>
<dbReference type="EMBL" id="CP107006">
    <property type="protein sequence ID" value="UYQ95012.1"/>
    <property type="molecule type" value="Genomic_DNA"/>
</dbReference>
<dbReference type="RefSeq" id="WP_244838127.1">
    <property type="nucleotide sequence ID" value="NZ_CP107006.1"/>
</dbReference>
<gene>
    <name evidence="2" type="ORF">MKQ68_07885</name>
</gene>
<dbReference type="Gene3D" id="2.60.120.10">
    <property type="entry name" value="Jelly Rolls"/>
    <property type="match status" value="1"/>
</dbReference>
<dbReference type="Pfam" id="PF07883">
    <property type="entry name" value="Cupin_2"/>
    <property type="match status" value="1"/>
</dbReference>
<dbReference type="InterPro" id="IPR052535">
    <property type="entry name" value="Bacilysin_H2HPP_isomerase"/>
</dbReference>
<evidence type="ECO:0000259" key="1">
    <source>
        <dbReference type="Pfam" id="PF07883"/>
    </source>
</evidence>
<dbReference type="Proteomes" id="UP001162741">
    <property type="component" value="Chromosome"/>
</dbReference>
<dbReference type="InterPro" id="IPR014710">
    <property type="entry name" value="RmlC-like_jellyroll"/>
</dbReference>
<keyword evidence="3" id="KW-1185">Reference proteome</keyword>
<dbReference type="InterPro" id="IPR013096">
    <property type="entry name" value="Cupin_2"/>
</dbReference>
<proteinExistence type="predicted"/>
<dbReference type="PANTHER" id="PTHR40112">
    <property type="entry name" value="H2HPP ISOMERASE"/>
    <property type="match status" value="1"/>
</dbReference>
<protein>
    <submittedName>
        <fullName evidence="2">Cupin domain-containing protein</fullName>
    </submittedName>
</protein>
<evidence type="ECO:0000313" key="2">
    <source>
        <dbReference type="EMBL" id="UYQ95012.1"/>
    </source>
</evidence>
<dbReference type="CDD" id="cd02238">
    <property type="entry name" value="cupin_KdgF"/>
    <property type="match status" value="1"/>
</dbReference>
<dbReference type="PANTHER" id="PTHR40112:SF1">
    <property type="entry name" value="H2HPP ISOMERASE"/>
    <property type="match status" value="1"/>
</dbReference>
<accession>A0ABY6J9J6</accession>
<sequence>MITIKDIAPVAVIPGFTARFVHTDTVTLAYWDILPGSRLPVHKHLHEQITQVEEGSFELTVDAVTQVYTKGMVVVIPSMVEHGGVALTACKLFDIFTPVREDYKALQEAGLAVK</sequence>
<organism evidence="2 3">
    <name type="scientific">Chitinophaga horti</name>
    <dbReference type="NCBI Taxonomy" id="2920382"/>
    <lineage>
        <taxon>Bacteria</taxon>
        <taxon>Pseudomonadati</taxon>
        <taxon>Bacteroidota</taxon>
        <taxon>Chitinophagia</taxon>
        <taxon>Chitinophagales</taxon>
        <taxon>Chitinophagaceae</taxon>
        <taxon>Chitinophaga</taxon>
    </lineage>
</organism>